<sequence length="365" mass="42638">MTLLKNNKLDQRLRQIPAEIWSKITRIDELKGRWIAGAQLSPQVLGRLKRSVLITSTGASTRIEGARLSDEDVEKLMRGIDIQKFTDRDKQEAKGYFELLENVFDSWKSLKFSENTIKHFHKELLKYVEKDRDHRGDYKKRENQVQMINAAGESVGVLFDTTPAYLTPKEMLELVEWTQEAFMENKYHPLLIVGNFLVEFLQIHPFKDGNGRLSRILANLLLLKEGYLYMPYISHEKLIEDNKPDYYLALRRSQKTFKSDHPVPAKATAGKEDIVPWIDFFLTIFLKQSEMAIDLLSKENIERLLTQKQLAVWSYFQKVERATPREISEKTKVAYPTVRQAVNKLMRLKKIERIGQGRSTSYRKL</sequence>
<feature type="active site" evidence="1">
    <location>
        <position position="204"/>
    </location>
</feature>
<evidence type="ECO:0000313" key="5">
    <source>
        <dbReference type="Proteomes" id="UP000229675"/>
    </source>
</evidence>
<keyword evidence="2" id="KW-0067">ATP-binding</keyword>
<dbReference type="PROSITE" id="PS51459">
    <property type="entry name" value="FIDO"/>
    <property type="match status" value="1"/>
</dbReference>
<reference evidence="5" key="1">
    <citation type="submission" date="2017-09" db="EMBL/GenBank/DDBJ databases">
        <title>Depth-based differentiation of microbial function through sediment-hosted aquifers and enrichment of novel symbionts in the deep terrestrial subsurface.</title>
        <authorList>
            <person name="Probst A.J."/>
            <person name="Ladd B."/>
            <person name="Jarett J.K."/>
            <person name="Geller-Mcgrath D.E."/>
            <person name="Sieber C.M.K."/>
            <person name="Emerson J.B."/>
            <person name="Anantharaman K."/>
            <person name="Thomas B.C."/>
            <person name="Malmstrom R."/>
            <person name="Stieglmeier M."/>
            <person name="Klingl A."/>
            <person name="Woyke T."/>
            <person name="Ryan C.M."/>
            <person name="Banfield J.F."/>
        </authorList>
    </citation>
    <scope>NUCLEOTIDE SEQUENCE [LARGE SCALE GENOMIC DNA]</scope>
</reference>
<comment type="caution">
    <text evidence="4">The sequence shown here is derived from an EMBL/GenBank/DDBJ whole genome shotgun (WGS) entry which is preliminary data.</text>
</comment>
<gene>
    <name evidence="4" type="ORF">COT59_02090</name>
</gene>
<dbReference type="SUPFAM" id="SSF46785">
    <property type="entry name" value="Winged helix' DNA-binding domain"/>
    <property type="match status" value="1"/>
</dbReference>
<dbReference type="InterPro" id="IPR003812">
    <property type="entry name" value="Fido"/>
</dbReference>
<proteinExistence type="predicted"/>
<keyword evidence="2" id="KW-0547">Nucleotide-binding</keyword>
<dbReference type="Proteomes" id="UP000229675">
    <property type="component" value="Unassembled WGS sequence"/>
</dbReference>
<protein>
    <submittedName>
        <fullName evidence="4">Fic family protein</fullName>
    </submittedName>
</protein>
<dbReference type="PANTHER" id="PTHR13504:SF38">
    <property type="entry name" value="FIDO DOMAIN-CONTAINING PROTEIN"/>
    <property type="match status" value="1"/>
</dbReference>
<dbReference type="Gene3D" id="1.10.10.10">
    <property type="entry name" value="Winged helix-like DNA-binding domain superfamily/Winged helix DNA-binding domain"/>
    <property type="match status" value="1"/>
</dbReference>
<evidence type="ECO:0000256" key="1">
    <source>
        <dbReference type="PIRSR" id="PIRSR640198-1"/>
    </source>
</evidence>
<dbReference type="EMBL" id="PEZD01000045">
    <property type="protein sequence ID" value="PIS17164.1"/>
    <property type="molecule type" value="Genomic_DNA"/>
</dbReference>
<dbReference type="AlphaFoldDB" id="A0A2H0WWW3"/>
<feature type="binding site" evidence="2">
    <location>
        <begin position="208"/>
        <end position="215"/>
    </location>
    <ligand>
        <name>ATP</name>
        <dbReference type="ChEBI" id="CHEBI:30616"/>
    </ligand>
</feature>
<dbReference type="GO" id="GO:0005524">
    <property type="term" value="F:ATP binding"/>
    <property type="evidence" value="ECO:0007669"/>
    <property type="project" value="UniProtKB-KW"/>
</dbReference>
<dbReference type="InterPro" id="IPR036597">
    <property type="entry name" value="Fido-like_dom_sf"/>
</dbReference>
<dbReference type="SUPFAM" id="SSF140931">
    <property type="entry name" value="Fic-like"/>
    <property type="match status" value="1"/>
</dbReference>
<feature type="binding site" evidence="2">
    <location>
        <begin position="246"/>
        <end position="247"/>
    </location>
    <ligand>
        <name>ATP</name>
        <dbReference type="ChEBI" id="CHEBI:30616"/>
    </ligand>
</feature>
<organism evidence="4 5">
    <name type="scientific">Candidatus Nealsonbacteria bacterium CG09_land_8_20_14_0_10_42_14</name>
    <dbReference type="NCBI Taxonomy" id="1974707"/>
    <lineage>
        <taxon>Bacteria</taxon>
        <taxon>Candidatus Nealsoniibacteriota</taxon>
    </lineage>
</organism>
<name>A0A2H0WWW3_9BACT</name>
<evidence type="ECO:0000259" key="3">
    <source>
        <dbReference type="PROSITE" id="PS51459"/>
    </source>
</evidence>
<dbReference type="PANTHER" id="PTHR13504">
    <property type="entry name" value="FIDO DOMAIN-CONTAINING PROTEIN DDB_G0283145"/>
    <property type="match status" value="1"/>
</dbReference>
<dbReference type="Gene3D" id="1.10.3290.10">
    <property type="entry name" value="Fido-like domain"/>
    <property type="match status" value="1"/>
</dbReference>
<dbReference type="InterPro" id="IPR040198">
    <property type="entry name" value="Fido_containing"/>
</dbReference>
<dbReference type="InterPro" id="IPR036388">
    <property type="entry name" value="WH-like_DNA-bd_sf"/>
</dbReference>
<feature type="domain" description="Fido" evidence="3">
    <location>
        <begin position="112"/>
        <end position="283"/>
    </location>
</feature>
<dbReference type="InterPro" id="IPR036390">
    <property type="entry name" value="WH_DNA-bd_sf"/>
</dbReference>
<evidence type="ECO:0000256" key="2">
    <source>
        <dbReference type="PIRSR" id="PIRSR640198-2"/>
    </source>
</evidence>
<dbReference type="Pfam" id="PF02661">
    <property type="entry name" value="Fic"/>
    <property type="match status" value="1"/>
</dbReference>
<evidence type="ECO:0000313" key="4">
    <source>
        <dbReference type="EMBL" id="PIS17164.1"/>
    </source>
</evidence>
<accession>A0A2H0WWW3</accession>